<dbReference type="Gene3D" id="1.10.150.120">
    <property type="entry name" value="[2Fe-2S]-binding domain"/>
    <property type="match status" value="1"/>
</dbReference>
<keyword evidence="4" id="KW-0408">Iron</keyword>
<evidence type="ECO:0000256" key="2">
    <source>
        <dbReference type="ARBA" id="ARBA00022723"/>
    </source>
</evidence>
<keyword evidence="2" id="KW-0479">Metal-binding</keyword>
<dbReference type="PROSITE" id="PS00197">
    <property type="entry name" value="2FE2S_FER_1"/>
    <property type="match status" value="1"/>
</dbReference>
<name>A0A4V1B0E1_9BURK</name>
<evidence type="ECO:0000313" key="7">
    <source>
        <dbReference type="EMBL" id="QBR02453.1"/>
    </source>
</evidence>
<dbReference type="PANTHER" id="PTHR44379">
    <property type="entry name" value="OXIDOREDUCTASE WITH IRON-SULFUR SUBUNIT"/>
    <property type="match status" value="1"/>
</dbReference>
<organism evidence="7 8">
    <name type="scientific">Paraburkholderia pallida</name>
    <dbReference type="NCBI Taxonomy" id="2547399"/>
    <lineage>
        <taxon>Bacteria</taxon>
        <taxon>Pseudomonadati</taxon>
        <taxon>Pseudomonadota</taxon>
        <taxon>Betaproteobacteria</taxon>
        <taxon>Burkholderiales</taxon>
        <taxon>Burkholderiaceae</taxon>
        <taxon>Paraburkholderia</taxon>
    </lineage>
</organism>
<keyword evidence="5" id="KW-0411">Iron-sulfur</keyword>
<evidence type="ECO:0000256" key="5">
    <source>
        <dbReference type="ARBA" id="ARBA00023014"/>
    </source>
</evidence>
<dbReference type="AlphaFoldDB" id="A0A4V1B0E1"/>
<dbReference type="KEGG" id="ppai:E1956_34535"/>
<dbReference type="GO" id="GO:0046872">
    <property type="term" value="F:metal ion binding"/>
    <property type="evidence" value="ECO:0007669"/>
    <property type="project" value="UniProtKB-KW"/>
</dbReference>
<dbReference type="RefSeq" id="WP_134757977.1">
    <property type="nucleotide sequence ID" value="NZ_CP038150.1"/>
</dbReference>
<dbReference type="InterPro" id="IPR051452">
    <property type="entry name" value="Diverse_Oxidoreductases"/>
</dbReference>
<dbReference type="PROSITE" id="PS51085">
    <property type="entry name" value="2FE2S_FER_2"/>
    <property type="match status" value="1"/>
</dbReference>
<evidence type="ECO:0000259" key="6">
    <source>
        <dbReference type="PROSITE" id="PS51085"/>
    </source>
</evidence>
<evidence type="ECO:0000256" key="4">
    <source>
        <dbReference type="ARBA" id="ARBA00023004"/>
    </source>
</evidence>
<dbReference type="GO" id="GO:0016491">
    <property type="term" value="F:oxidoreductase activity"/>
    <property type="evidence" value="ECO:0007669"/>
    <property type="project" value="UniProtKB-KW"/>
</dbReference>
<dbReference type="InterPro" id="IPR036884">
    <property type="entry name" value="2Fe-2S-bd_dom_sf"/>
</dbReference>
<dbReference type="OrthoDB" id="9179439at2"/>
<evidence type="ECO:0000256" key="1">
    <source>
        <dbReference type="ARBA" id="ARBA00022714"/>
    </source>
</evidence>
<dbReference type="InterPro" id="IPR036010">
    <property type="entry name" value="2Fe-2S_ferredoxin-like_sf"/>
</dbReference>
<proteinExistence type="predicted"/>
<dbReference type="InterPro" id="IPR001041">
    <property type="entry name" value="2Fe-2S_ferredoxin-type"/>
</dbReference>
<dbReference type="EMBL" id="CP038150">
    <property type="protein sequence ID" value="QBR02453.1"/>
    <property type="molecule type" value="Genomic_DNA"/>
</dbReference>
<dbReference type="Proteomes" id="UP000295727">
    <property type="component" value="Chromosome 3"/>
</dbReference>
<dbReference type="InterPro" id="IPR012675">
    <property type="entry name" value="Beta-grasp_dom_sf"/>
</dbReference>
<keyword evidence="3" id="KW-0560">Oxidoreductase</keyword>
<dbReference type="GO" id="GO:0051537">
    <property type="term" value="F:2 iron, 2 sulfur cluster binding"/>
    <property type="evidence" value="ECO:0007669"/>
    <property type="project" value="UniProtKB-KW"/>
</dbReference>
<keyword evidence="8" id="KW-1185">Reference proteome</keyword>
<dbReference type="InterPro" id="IPR002888">
    <property type="entry name" value="2Fe-2S-bd"/>
</dbReference>
<dbReference type="InterPro" id="IPR006058">
    <property type="entry name" value="2Fe2S_fd_BS"/>
</dbReference>
<dbReference type="SUPFAM" id="SSF54292">
    <property type="entry name" value="2Fe-2S ferredoxin-like"/>
    <property type="match status" value="1"/>
</dbReference>
<dbReference type="Gene3D" id="3.10.20.30">
    <property type="match status" value="1"/>
</dbReference>
<dbReference type="PANTHER" id="PTHR44379:SF6">
    <property type="entry name" value="BLR6046 PROTEIN"/>
    <property type="match status" value="1"/>
</dbReference>
<evidence type="ECO:0000313" key="8">
    <source>
        <dbReference type="Proteomes" id="UP000295727"/>
    </source>
</evidence>
<protein>
    <submittedName>
        <fullName evidence="7">(2Fe-2S)-binding protein</fullName>
    </submittedName>
</protein>
<accession>A0A4V1B0E1</accession>
<dbReference type="SUPFAM" id="SSF47741">
    <property type="entry name" value="CO dehydrogenase ISP C-domain like"/>
    <property type="match status" value="1"/>
</dbReference>
<dbReference type="CDD" id="cd00207">
    <property type="entry name" value="fer2"/>
    <property type="match status" value="1"/>
</dbReference>
<evidence type="ECO:0000256" key="3">
    <source>
        <dbReference type="ARBA" id="ARBA00023002"/>
    </source>
</evidence>
<gene>
    <name evidence="7" type="ORF">E1956_34535</name>
</gene>
<feature type="domain" description="2Fe-2S ferredoxin-type" evidence="6">
    <location>
        <begin position="1"/>
        <end position="77"/>
    </location>
</feature>
<keyword evidence="1" id="KW-0001">2Fe-2S</keyword>
<sequence>MPVSITVNGKHHRLDVAADTPLLYVLRNDLQLNGPKFGCGEAQCGACTVLVGGNATYSCVFPVGAVGQAHVSTVEGLGLGEGERLHALQKAFLAEQAAQCGYCSSGMLMAAKALLARNPNPDPATIRRELAGQKCRCGAHNRIVRAIERAAQELRA</sequence>
<dbReference type="Pfam" id="PF00111">
    <property type="entry name" value="Fer2"/>
    <property type="match status" value="1"/>
</dbReference>
<reference evidence="7 8" key="1">
    <citation type="submission" date="2019-03" db="EMBL/GenBank/DDBJ databases">
        <title>Paraburkholderia sp. 7MH5, isolated from subtropical forest soil.</title>
        <authorList>
            <person name="Gao Z.-H."/>
            <person name="Qiu L.-H."/>
        </authorList>
    </citation>
    <scope>NUCLEOTIDE SEQUENCE [LARGE SCALE GENOMIC DNA]</scope>
    <source>
        <strain evidence="7 8">7MH5</strain>
    </source>
</reference>
<dbReference type="Pfam" id="PF01799">
    <property type="entry name" value="Fer2_2"/>
    <property type="match status" value="1"/>
</dbReference>